<accession>A0AAV3RUU0</accession>
<dbReference type="GO" id="GO:0051513">
    <property type="term" value="P:regulation of monopolar cell growth"/>
    <property type="evidence" value="ECO:0007669"/>
    <property type="project" value="InterPro"/>
</dbReference>
<dbReference type="PANTHER" id="PTHR31680">
    <property type="entry name" value="LONGIFOLIA PROTEIN"/>
    <property type="match status" value="1"/>
</dbReference>
<proteinExistence type="predicted"/>
<comment type="caution">
    <text evidence="3">The sequence shown here is derived from an EMBL/GenBank/DDBJ whole genome shotgun (WGS) entry which is preliminary data.</text>
</comment>
<gene>
    <name evidence="3" type="ORF">LIER_31386</name>
</gene>
<feature type="domain" description="DUF4378" evidence="2">
    <location>
        <begin position="483"/>
        <end position="627"/>
    </location>
</feature>
<feature type="compositionally biased region" description="Polar residues" evidence="1">
    <location>
        <begin position="282"/>
        <end position="300"/>
    </location>
</feature>
<sequence length="650" mass="73634">MAHEKQMGCMSGFLHIFDRNHIFTSKKLHTTKRLTSNETPKSVESIPKTIQVFSFKEGTKSSHRLSLDSNDAKGGSSQARSSTSVIAKLMGFEPTQQLENQLRRSASESRLTRDHQFINNPTQSQTPPSVFVDPIGRAKSELTPPPTSWSLAQHRKTFFEAAEVFPEHTTTSAYGDKDRKLKMRGIDDASNDLETLKQILQAWQLKGLLHSNNQKFSHRNIVYDPSSRSRVINKSCGLNKNDVYESRVINKFYGLDKTHRNVGLSTVSPKRERNVRSPTRARGSTSPTRSEGNVRRTNTIVKPKSLTVDTSQKVNGSTSQRRGVSSTVNSPSPRASPKRYGSDPMVANRPPRNRKKPTAEIRQKEKITTVNTEDESCSESTISTSSERREMEEYKEGRSLLERCGKLLNSIAEMNGRDQQTSPVSVLDSSFYESESPSPILKRSIDFRADVSGELLEDDSWNQLTVTSRSRIEDNVGSEHYDDLVYISDILRSSHYLPDDSDIFSLLEKQQCFKGKDTSHVSRLHRKLIFDIINEILERNRKLPAFSSWKDCTTKGSSSLQQVWSEFLKIREHENHGDDLVDVICGVLKKDLNSSRDTMNGWGECRVELSEVVLDVERMIFRDLVSETIHDFATLASQSSDSAYRRKLVF</sequence>
<feature type="compositionally biased region" description="Basic and acidic residues" evidence="1">
    <location>
        <begin position="357"/>
        <end position="367"/>
    </location>
</feature>
<evidence type="ECO:0000313" key="4">
    <source>
        <dbReference type="Proteomes" id="UP001454036"/>
    </source>
</evidence>
<reference evidence="3 4" key="1">
    <citation type="submission" date="2024-01" db="EMBL/GenBank/DDBJ databases">
        <title>The complete chloroplast genome sequence of Lithospermum erythrorhizon: insights into the phylogenetic relationship among Boraginaceae species and the maternal lineages of purple gromwells.</title>
        <authorList>
            <person name="Okada T."/>
            <person name="Watanabe K."/>
        </authorList>
    </citation>
    <scope>NUCLEOTIDE SEQUENCE [LARGE SCALE GENOMIC DNA]</scope>
</reference>
<evidence type="ECO:0000313" key="3">
    <source>
        <dbReference type="EMBL" id="GAA0184082.1"/>
    </source>
</evidence>
<dbReference type="InterPro" id="IPR025486">
    <property type="entry name" value="DUF4378"/>
</dbReference>
<evidence type="ECO:0000259" key="2">
    <source>
        <dbReference type="Pfam" id="PF14309"/>
    </source>
</evidence>
<dbReference type="Proteomes" id="UP001454036">
    <property type="component" value="Unassembled WGS sequence"/>
</dbReference>
<organism evidence="3 4">
    <name type="scientific">Lithospermum erythrorhizon</name>
    <name type="common">Purple gromwell</name>
    <name type="synonym">Lithospermum officinale var. erythrorhizon</name>
    <dbReference type="NCBI Taxonomy" id="34254"/>
    <lineage>
        <taxon>Eukaryota</taxon>
        <taxon>Viridiplantae</taxon>
        <taxon>Streptophyta</taxon>
        <taxon>Embryophyta</taxon>
        <taxon>Tracheophyta</taxon>
        <taxon>Spermatophyta</taxon>
        <taxon>Magnoliopsida</taxon>
        <taxon>eudicotyledons</taxon>
        <taxon>Gunneridae</taxon>
        <taxon>Pentapetalae</taxon>
        <taxon>asterids</taxon>
        <taxon>lamiids</taxon>
        <taxon>Boraginales</taxon>
        <taxon>Boraginaceae</taxon>
        <taxon>Boraginoideae</taxon>
        <taxon>Lithospermeae</taxon>
        <taxon>Lithospermum</taxon>
    </lineage>
</organism>
<dbReference type="Pfam" id="PF14309">
    <property type="entry name" value="DUF4378"/>
    <property type="match status" value="1"/>
</dbReference>
<dbReference type="EMBL" id="BAABME010011645">
    <property type="protein sequence ID" value="GAA0184082.1"/>
    <property type="molecule type" value="Genomic_DNA"/>
</dbReference>
<protein>
    <recommendedName>
        <fullName evidence="2">DUF4378 domain-containing protein</fullName>
    </recommendedName>
</protein>
<feature type="compositionally biased region" description="Polar residues" evidence="1">
    <location>
        <begin position="307"/>
        <end position="333"/>
    </location>
</feature>
<dbReference type="PANTHER" id="PTHR31680:SF12">
    <property type="entry name" value="OS11G0587300 PROTEIN"/>
    <property type="match status" value="1"/>
</dbReference>
<name>A0AAV3RUU0_LITER</name>
<dbReference type="InterPro" id="IPR033334">
    <property type="entry name" value="LNG1/2"/>
</dbReference>
<feature type="region of interest" description="Disordered" evidence="1">
    <location>
        <begin position="263"/>
        <end position="393"/>
    </location>
</feature>
<dbReference type="AlphaFoldDB" id="A0AAV3RUU0"/>
<keyword evidence="4" id="KW-1185">Reference proteome</keyword>
<evidence type="ECO:0000256" key="1">
    <source>
        <dbReference type="SAM" id="MobiDB-lite"/>
    </source>
</evidence>
<feature type="region of interest" description="Disordered" evidence="1">
    <location>
        <begin position="61"/>
        <end position="82"/>
    </location>
</feature>